<dbReference type="Pfam" id="PF00460">
    <property type="entry name" value="Flg_bb_rod"/>
    <property type="match status" value="1"/>
</dbReference>
<keyword evidence="2" id="KW-0975">Bacterial flagellum</keyword>
<sequence>MNTSMIAASNTMGQIQRKLDTISHNIANTNTTGYKRRESTFTDLLHQQVNNQSRAALEVGRLTPNGIRVGTGAKIAQTAVRTEIGSLMQTDRELDFALTEKNHFFRIQTVENGVPVERLTRDGAFYLTENPDNAQTLALVTGNGDFVLNQAGNRINLPRNFQSINFSGEGQLLVTLNDGTVQNVGQLGLTNVLKPQLLDAVGDNMYRFPDLQALGLALLDVQENFASNGQTVSQGFLEGSNVDLSKEMTELIEAQRHYQFNARSISMADEMSGLVNGLRR</sequence>
<keyword evidence="5" id="KW-0966">Cell projection</keyword>
<dbReference type="InterPro" id="IPR037925">
    <property type="entry name" value="FlgE/F/G-like"/>
</dbReference>
<comment type="caution">
    <text evidence="5">The sequence shown here is derived from an EMBL/GenBank/DDBJ whole genome shotgun (WGS) entry which is preliminary data.</text>
</comment>
<evidence type="ECO:0000313" key="6">
    <source>
        <dbReference type="Proteomes" id="UP001139150"/>
    </source>
</evidence>
<protein>
    <submittedName>
        <fullName evidence="5">Flagellar hook-basal body protein</fullName>
    </submittedName>
</protein>
<dbReference type="InterPro" id="IPR020013">
    <property type="entry name" value="Flagellar_FlgE/F/G"/>
</dbReference>
<feature type="domain" description="Flagellar basal body rod protein N-terminal" evidence="3">
    <location>
        <begin position="8"/>
        <end position="35"/>
    </location>
</feature>
<dbReference type="InterPro" id="IPR010930">
    <property type="entry name" value="Flg_bb/hook_C_dom"/>
</dbReference>
<dbReference type="AlphaFoldDB" id="A0A9X2CTT4"/>
<keyword evidence="5" id="KW-0282">Flagellum</keyword>
<dbReference type="EMBL" id="JAKRYL010000012">
    <property type="protein sequence ID" value="MCL7747947.1"/>
    <property type="molecule type" value="Genomic_DNA"/>
</dbReference>
<feature type="domain" description="Flagellar basal-body/hook protein C-terminal" evidence="4">
    <location>
        <begin position="234"/>
        <end position="276"/>
    </location>
</feature>
<name>A0A9X2CTT4_9BACI</name>
<dbReference type="SUPFAM" id="SSF117143">
    <property type="entry name" value="Flagellar hook protein flgE"/>
    <property type="match status" value="1"/>
</dbReference>
<evidence type="ECO:0000259" key="3">
    <source>
        <dbReference type="Pfam" id="PF00460"/>
    </source>
</evidence>
<evidence type="ECO:0000256" key="2">
    <source>
        <dbReference type="RuleBase" id="RU362116"/>
    </source>
</evidence>
<keyword evidence="5" id="KW-0969">Cilium</keyword>
<gene>
    <name evidence="5" type="ORF">MF646_12520</name>
</gene>
<dbReference type="PANTHER" id="PTHR30435:SF19">
    <property type="entry name" value="FLAGELLAR BASAL-BODY ROD PROTEIN FLGG"/>
    <property type="match status" value="1"/>
</dbReference>
<dbReference type="GO" id="GO:0071978">
    <property type="term" value="P:bacterial-type flagellum-dependent swarming motility"/>
    <property type="evidence" value="ECO:0007669"/>
    <property type="project" value="TreeGrafter"/>
</dbReference>
<reference evidence="5" key="1">
    <citation type="submission" date="2022-02" db="EMBL/GenBank/DDBJ databases">
        <title>Halalkalibacter sp. nov. isolated from Lonar Lake, India.</title>
        <authorList>
            <person name="Joshi A."/>
            <person name="Thite S."/>
            <person name="Lodha T."/>
        </authorList>
    </citation>
    <scope>NUCLEOTIDE SEQUENCE</scope>
    <source>
        <strain evidence="5">MEB205</strain>
    </source>
</reference>
<dbReference type="Pfam" id="PF06429">
    <property type="entry name" value="Flg_bbr_C"/>
    <property type="match status" value="1"/>
</dbReference>
<keyword evidence="6" id="KW-1185">Reference proteome</keyword>
<dbReference type="InterPro" id="IPR001444">
    <property type="entry name" value="Flag_bb_rod_N"/>
</dbReference>
<dbReference type="PANTHER" id="PTHR30435">
    <property type="entry name" value="FLAGELLAR PROTEIN"/>
    <property type="match status" value="1"/>
</dbReference>
<organism evidence="5 6">
    <name type="scientific">Halalkalibacter alkaliphilus</name>
    <dbReference type="NCBI Taxonomy" id="2917993"/>
    <lineage>
        <taxon>Bacteria</taxon>
        <taxon>Bacillati</taxon>
        <taxon>Bacillota</taxon>
        <taxon>Bacilli</taxon>
        <taxon>Bacillales</taxon>
        <taxon>Bacillaceae</taxon>
        <taxon>Halalkalibacter</taxon>
    </lineage>
</organism>
<proteinExistence type="inferred from homology"/>
<evidence type="ECO:0000259" key="4">
    <source>
        <dbReference type="Pfam" id="PF06429"/>
    </source>
</evidence>
<dbReference type="Proteomes" id="UP001139150">
    <property type="component" value="Unassembled WGS sequence"/>
</dbReference>
<dbReference type="RefSeq" id="WP_250096840.1">
    <property type="nucleotide sequence ID" value="NZ_JAKRYL010000012.1"/>
</dbReference>
<dbReference type="GO" id="GO:0009425">
    <property type="term" value="C:bacterial-type flagellum basal body"/>
    <property type="evidence" value="ECO:0007669"/>
    <property type="project" value="UniProtKB-SubCell"/>
</dbReference>
<dbReference type="NCBIfam" id="TIGR03506">
    <property type="entry name" value="FlgEFG_subfam"/>
    <property type="match status" value="2"/>
</dbReference>
<evidence type="ECO:0000256" key="1">
    <source>
        <dbReference type="ARBA" id="ARBA00009677"/>
    </source>
</evidence>
<comment type="subcellular location">
    <subcellularLocation>
        <location evidence="2">Bacterial flagellum basal body</location>
    </subcellularLocation>
</comment>
<accession>A0A9X2CTT4</accession>
<evidence type="ECO:0000313" key="5">
    <source>
        <dbReference type="EMBL" id="MCL7747947.1"/>
    </source>
</evidence>
<comment type="similarity">
    <text evidence="1 2">Belongs to the flagella basal body rod proteins family.</text>
</comment>